<dbReference type="GO" id="GO:0016410">
    <property type="term" value="F:N-acyltransferase activity"/>
    <property type="evidence" value="ECO:0007669"/>
    <property type="project" value="TreeGrafter"/>
</dbReference>
<dbReference type="STRING" id="1810919.A0A3D8SUN2"/>
<dbReference type="InterPro" id="IPR016181">
    <property type="entry name" value="Acyl_CoA_acyltransferase"/>
</dbReference>
<comment type="caution">
    <text evidence="3">The sequence shown here is derived from an EMBL/GenBank/DDBJ whole genome shotgun (WGS) entry which is preliminary data.</text>
</comment>
<dbReference type="PANTHER" id="PTHR31438">
    <property type="entry name" value="LYSINE N-ACYLTRANSFERASE C17G9.06C-RELATED"/>
    <property type="match status" value="1"/>
</dbReference>
<evidence type="ECO:0000256" key="1">
    <source>
        <dbReference type="ARBA" id="ARBA00009893"/>
    </source>
</evidence>
<feature type="region of interest" description="Disordered" evidence="2">
    <location>
        <begin position="290"/>
        <end position="309"/>
    </location>
</feature>
<dbReference type="SUPFAM" id="SSF55729">
    <property type="entry name" value="Acyl-CoA N-acyltransferases (Nat)"/>
    <property type="match status" value="1"/>
</dbReference>
<dbReference type="Proteomes" id="UP000256690">
    <property type="component" value="Unassembled WGS sequence"/>
</dbReference>
<dbReference type="RefSeq" id="XP_026606928.1">
    <property type="nucleotide sequence ID" value="XM_026743765.1"/>
</dbReference>
<gene>
    <name evidence="3" type="ORF">DSM5745_01749</name>
</gene>
<comment type="similarity">
    <text evidence="1">Belongs to the lysine N-acyltransferase MbtK family.</text>
</comment>
<name>A0A3D8SUN2_9EURO</name>
<protein>
    <recommendedName>
        <fullName evidence="5">Acyltransferase MbtK/IucB-like conserved domain-containing protein</fullName>
    </recommendedName>
</protein>
<reference evidence="3 4" key="1">
    <citation type="journal article" date="2018" name="IMA Fungus">
        <title>IMA Genome-F 9: Draft genome sequence of Annulohypoxylon stygium, Aspergillus mulundensis, Berkeleyomyces basicola (syn. Thielaviopsis basicola), Ceratocystis smalleyi, two Cercospora beticola strains, Coleophoma cylindrospora, Fusarium fracticaudum, Phialophora cf. hyalina, and Morchella septimelata.</title>
        <authorList>
            <person name="Wingfield B.D."/>
            <person name="Bills G.F."/>
            <person name="Dong Y."/>
            <person name="Huang W."/>
            <person name="Nel W.J."/>
            <person name="Swalarsk-Parry B.S."/>
            <person name="Vaghefi N."/>
            <person name="Wilken P.M."/>
            <person name="An Z."/>
            <person name="de Beer Z.W."/>
            <person name="De Vos L."/>
            <person name="Chen L."/>
            <person name="Duong T.A."/>
            <person name="Gao Y."/>
            <person name="Hammerbacher A."/>
            <person name="Kikkert J.R."/>
            <person name="Li Y."/>
            <person name="Li H."/>
            <person name="Li K."/>
            <person name="Li Q."/>
            <person name="Liu X."/>
            <person name="Ma X."/>
            <person name="Naidoo K."/>
            <person name="Pethybridge S.J."/>
            <person name="Sun J."/>
            <person name="Steenkamp E.T."/>
            <person name="van der Nest M.A."/>
            <person name="van Wyk S."/>
            <person name="Wingfield M.J."/>
            <person name="Xiong C."/>
            <person name="Yue Q."/>
            <person name="Zhang X."/>
        </authorList>
    </citation>
    <scope>NUCLEOTIDE SEQUENCE [LARGE SCALE GENOMIC DNA]</scope>
    <source>
        <strain evidence="3 4">DSM 5745</strain>
    </source>
</reference>
<accession>A0A3D8SUN2</accession>
<evidence type="ECO:0000256" key="2">
    <source>
        <dbReference type="SAM" id="MobiDB-lite"/>
    </source>
</evidence>
<evidence type="ECO:0008006" key="5">
    <source>
        <dbReference type="Google" id="ProtNLM"/>
    </source>
</evidence>
<keyword evidence="4" id="KW-1185">Reference proteome</keyword>
<dbReference type="OrthoDB" id="448427at2759"/>
<dbReference type="AlphaFoldDB" id="A0A3D8SUN2"/>
<evidence type="ECO:0000313" key="4">
    <source>
        <dbReference type="Proteomes" id="UP000256690"/>
    </source>
</evidence>
<proteinExistence type="inferred from homology"/>
<dbReference type="GeneID" id="38112119"/>
<dbReference type="EMBL" id="PVWQ01000002">
    <property type="protein sequence ID" value="RDW89974.1"/>
    <property type="molecule type" value="Genomic_DNA"/>
</dbReference>
<dbReference type="Gene3D" id="3.40.630.30">
    <property type="match status" value="1"/>
</dbReference>
<dbReference type="Pfam" id="PF13523">
    <property type="entry name" value="Acetyltransf_8"/>
    <property type="match status" value="1"/>
</dbReference>
<sequence length="480" mass="54143">MRNDTCFLPNGIQVKVSEVFGGFKFTTKDHAQYNSFPPEWTVCLSTKVARPPNSKEPESRAFTTPTLENDRIYLSSLSLPSCEDLKPGSAPTRITAMVLWVTFFWYFQEPEPSLKSSELPHPSNGPNKTNSWHLIVEPRGILSRKDQMVKVERVGMLASKDSSVGLKGDRIELPHMFISQKAFWELDPRIHLFSISAVTPTPGKSYPTPSGSLDSLGVGFPFGAGPNTSGCFLPPYYPPQSLQYTYTGDVLHPLRPKAYKQGEVFYVRYIPSGGEYLTFRIPVLPTIEATRQQQKPEDGSNGRSSGPDLCLDAEQANDLRLVYDWLRKRPQDTALPQTASIHEHASFLEDRMCSQNSFPVLACWDSAPTGFCELFWVLEDPVGRALGNASEFDRGIRCLMGDENFLEPKQLKQNMSSLVHHCWLYDQRTDTVVLECAANHPDMISTLESIGFEIVEGVKPPQDRNLIMRIHRRDWLRPIL</sequence>
<dbReference type="PANTHER" id="PTHR31438:SF1">
    <property type="entry name" value="LYSINE N-ACYLTRANSFERASE C17G9.06C-RELATED"/>
    <property type="match status" value="1"/>
</dbReference>
<organism evidence="3 4">
    <name type="scientific">Aspergillus mulundensis</name>
    <dbReference type="NCBI Taxonomy" id="1810919"/>
    <lineage>
        <taxon>Eukaryota</taxon>
        <taxon>Fungi</taxon>
        <taxon>Dikarya</taxon>
        <taxon>Ascomycota</taxon>
        <taxon>Pezizomycotina</taxon>
        <taxon>Eurotiomycetes</taxon>
        <taxon>Eurotiomycetidae</taxon>
        <taxon>Eurotiales</taxon>
        <taxon>Aspergillaceae</taxon>
        <taxon>Aspergillus</taxon>
        <taxon>Aspergillus subgen. Nidulantes</taxon>
    </lineage>
</organism>
<evidence type="ECO:0000313" key="3">
    <source>
        <dbReference type="EMBL" id="RDW89974.1"/>
    </source>
</evidence>